<gene>
    <name evidence="1" type="ORF">JEODO184_01099</name>
</gene>
<dbReference type="EMBL" id="CAJEWD010000007">
    <property type="protein sequence ID" value="CAD2077025.1"/>
    <property type="molecule type" value="Genomic_DNA"/>
</dbReference>
<sequence>MDYRELPQSELNSNIPQGRGMIKWAPFATMPEQYENVDKMIEAQLHVPEPCLTEDLLQALELKLRELIDCNVVLRYWSGGYEHQIECKIEHIDNWSRVVTVSKGVSLVYVEFKHIFEVREYDWI</sequence>
<protein>
    <submittedName>
        <fullName evidence="1">YolD-like protein</fullName>
    </submittedName>
</protein>
<dbReference type="Proteomes" id="UP000589351">
    <property type="component" value="Unassembled WGS sequence"/>
</dbReference>
<dbReference type="InterPro" id="IPR014962">
    <property type="entry name" value="YolD"/>
</dbReference>
<reference evidence="1 2" key="1">
    <citation type="submission" date="2020-07" db="EMBL/GenBank/DDBJ databases">
        <authorList>
            <person name="Criscuolo A."/>
        </authorList>
    </citation>
    <scope>NUCLEOTIDE SEQUENCE [LARGE SCALE GENOMIC DNA]</scope>
    <source>
        <strain evidence="1">CIP111649</strain>
    </source>
</reference>
<evidence type="ECO:0000313" key="1">
    <source>
        <dbReference type="EMBL" id="CAD2077025.1"/>
    </source>
</evidence>
<keyword evidence="2" id="KW-1185">Reference proteome</keyword>
<name>A0A6V7RGZ8_9STAP</name>
<evidence type="ECO:0000313" key="2">
    <source>
        <dbReference type="Proteomes" id="UP000589351"/>
    </source>
</evidence>
<dbReference type="AlphaFoldDB" id="A0A6V7RGZ8"/>
<dbReference type="PANTHER" id="PTHR40051">
    <property type="entry name" value="IG HYPOTHETICAL 15966"/>
    <property type="match status" value="1"/>
</dbReference>
<dbReference type="RefSeq" id="WP_185125625.1">
    <property type="nucleotide sequence ID" value="NZ_CAJEWD010000007.1"/>
</dbReference>
<dbReference type="PANTHER" id="PTHR40051:SF1">
    <property type="entry name" value="YOLD-LIKE FAMILY PROTEIN"/>
    <property type="match status" value="1"/>
</dbReference>
<dbReference type="Pfam" id="PF08863">
    <property type="entry name" value="YolD"/>
    <property type="match status" value="1"/>
</dbReference>
<accession>A0A6V7RGZ8</accession>
<proteinExistence type="predicted"/>
<comment type="caution">
    <text evidence="1">The sequence shown here is derived from an EMBL/GenBank/DDBJ whole genome shotgun (WGS) entry which is preliminary data.</text>
</comment>
<organism evidence="1 2">
    <name type="scientific">Jeotgalicoccus meleagridis</name>
    <dbReference type="NCBI Taxonomy" id="2759181"/>
    <lineage>
        <taxon>Bacteria</taxon>
        <taxon>Bacillati</taxon>
        <taxon>Bacillota</taxon>
        <taxon>Bacilli</taxon>
        <taxon>Bacillales</taxon>
        <taxon>Staphylococcaceae</taxon>
        <taxon>Jeotgalicoccus</taxon>
    </lineage>
</organism>